<dbReference type="GO" id="GO:0032993">
    <property type="term" value="C:protein-DNA complex"/>
    <property type="evidence" value="ECO:0007669"/>
    <property type="project" value="TreeGrafter"/>
</dbReference>
<feature type="domain" description="HTH lysR-type" evidence="5">
    <location>
        <begin position="8"/>
        <end position="65"/>
    </location>
</feature>
<dbReference type="Pfam" id="PF00126">
    <property type="entry name" value="HTH_1"/>
    <property type="match status" value="1"/>
</dbReference>
<dbReference type="GO" id="GO:0003677">
    <property type="term" value="F:DNA binding"/>
    <property type="evidence" value="ECO:0007669"/>
    <property type="project" value="UniProtKB-KW"/>
</dbReference>
<comment type="similarity">
    <text evidence="1">Belongs to the LysR transcriptional regulatory family.</text>
</comment>
<dbReference type="PRINTS" id="PR00039">
    <property type="entry name" value="HTHLYSR"/>
</dbReference>
<dbReference type="Pfam" id="PF03466">
    <property type="entry name" value="LysR_substrate"/>
    <property type="match status" value="1"/>
</dbReference>
<dbReference type="PANTHER" id="PTHR30346">
    <property type="entry name" value="TRANSCRIPTIONAL DUAL REGULATOR HCAR-RELATED"/>
    <property type="match status" value="1"/>
</dbReference>
<dbReference type="Gene3D" id="1.10.10.10">
    <property type="entry name" value="Winged helix-like DNA-binding domain superfamily/Winged helix DNA-binding domain"/>
    <property type="match status" value="1"/>
</dbReference>
<evidence type="ECO:0000313" key="7">
    <source>
        <dbReference type="Proteomes" id="UP000295633"/>
    </source>
</evidence>
<organism evidence="6 7">
    <name type="scientific">Microbacterium oleivorans</name>
    <dbReference type="NCBI Taxonomy" id="273677"/>
    <lineage>
        <taxon>Bacteria</taxon>
        <taxon>Bacillati</taxon>
        <taxon>Actinomycetota</taxon>
        <taxon>Actinomycetes</taxon>
        <taxon>Micrococcales</taxon>
        <taxon>Microbacteriaceae</taxon>
        <taxon>Microbacterium</taxon>
    </lineage>
</organism>
<evidence type="ECO:0000256" key="1">
    <source>
        <dbReference type="ARBA" id="ARBA00009437"/>
    </source>
</evidence>
<keyword evidence="3" id="KW-0238">DNA-binding</keyword>
<dbReference type="EMBL" id="SMZX01000002">
    <property type="protein sequence ID" value="TDL43181.1"/>
    <property type="molecule type" value="Genomic_DNA"/>
</dbReference>
<keyword evidence="2" id="KW-0805">Transcription regulation</keyword>
<name>A0A4R5YDN3_9MICO</name>
<dbReference type="InterPro" id="IPR000847">
    <property type="entry name" value="LysR_HTH_N"/>
</dbReference>
<comment type="caution">
    <text evidence="6">The sequence shown here is derived from an EMBL/GenBank/DDBJ whole genome shotgun (WGS) entry which is preliminary data.</text>
</comment>
<dbReference type="RefSeq" id="WP_133400172.1">
    <property type="nucleotide sequence ID" value="NZ_SMZX01000002.1"/>
</dbReference>
<dbReference type="PANTHER" id="PTHR30346:SF29">
    <property type="entry name" value="LYSR SUBSTRATE-BINDING"/>
    <property type="match status" value="1"/>
</dbReference>
<dbReference type="InterPro" id="IPR036390">
    <property type="entry name" value="WH_DNA-bd_sf"/>
</dbReference>
<dbReference type="InterPro" id="IPR036388">
    <property type="entry name" value="WH-like_DNA-bd_sf"/>
</dbReference>
<dbReference type="STRING" id="273677.BW34_00038"/>
<dbReference type="InterPro" id="IPR005119">
    <property type="entry name" value="LysR_subst-bd"/>
</dbReference>
<keyword evidence="4" id="KW-0804">Transcription</keyword>
<dbReference type="SUPFAM" id="SSF46785">
    <property type="entry name" value="Winged helix' DNA-binding domain"/>
    <property type="match status" value="1"/>
</dbReference>
<evidence type="ECO:0000256" key="4">
    <source>
        <dbReference type="ARBA" id="ARBA00023163"/>
    </source>
</evidence>
<evidence type="ECO:0000256" key="3">
    <source>
        <dbReference type="ARBA" id="ARBA00023125"/>
    </source>
</evidence>
<dbReference type="PROSITE" id="PS50931">
    <property type="entry name" value="HTH_LYSR"/>
    <property type="match status" value="1"/>
</dbReference>
<reference evidence="6 7" key="1">
    <citation type="submission" date="2019-03" db="EMBL/GenBank/DDBJ databases">
        <title>Genome Sequencing and Assembly of Various Microbes Isolated from Partially Reclaimed Soil and Acid Mine Drainage (AMD) Site.</title>
        <authorList>
            <person name="Steinbock B."/>
            <person name="Bechtold R."/>
            <person name="Sevigny J.L."/>
            <person name="Thomas D."/>
            <person name="Cuthill L.R."/>
            <person name="Aveiro Johannsen E.J."/>
            <person name="Thomas K."/>
            <person name="Ghosh A."/>
        </authorList>
    </citation>
    <scope>NUCLEOTIDE SEQUENCE [LARGE SCALE GENOMIC DNA]</scope>
    <source>
        <strain evidence="6 7">F-B2</strain>
    </source>
</reference>
<dbReference type="AlphaFoldDB" id="A0A4R5YDN3"/>
<dbReference type="GO" id="GO:0003700">
    <property type="term" value="F:DNA-binding transcription factor activity"/>
    <property type="evidence" value="ECO:0007669"/>
    <property type="project" value="InterPro"/>
</dbReference>
<evidence type="ECO:0000256" key="2">
    <source>
        <dbReference type="ARBA" id="ARBA00023015"/>
    </source>
</evidence>
<protein>
    <submittedName>
        <fullName evidence="6">LysR family transcriptional regulator</fullName>
    </submittedName>
</protein>
<evidence type="ECO:0000259" key="5">
    <source>
        <dbReference type="PROSITE" id="PS50931"/>
    </source>
</evidence>
<gene>
    <name evidence="6" type="ORF">E2R54_08020</name>
</gene>
<dbReference type="FunFam" id="1.10.10.10:FF:000001">
    <property type="entry name" value="LysR family transcriptional regulator"/>
    <property type="match status" value="1"/>
</dbReference>
<dbReference type="SUPFAM" id="SSF53850">
    <property type="entry name" value="Periplasmic binding protein-like II"/>
    <property type="match status" value="1"/>
</dbReference>
<dbReference type="Gene3D" id="3.40.190.10">
    <property type="entry name" value="Periplasmic binding protein-like II"/>
    <property type="match status" value="2"/>
</dbReference>
<dbReference type="Proteomes" id="UP000295633">
    <property type="component" value="Unassembled WGS sequence"/>
</dbReference>
<proteinExistence type="inferred from homology"/>
<accession>A0A4R5YDN3</accession>
<evidence type="ECO:0000313" key="6">
    <source>
        <dbReference type="EMBL" id="TDL43181.1"/>
    </source>
</evidence>
<sequence>MPSSLPDLSVAELRIVKAIGDAGSVTAAAAALGYSQPAVSQQIRRLESRLGMPVVERVGRRMRLTEAGRILARHAASITTALGAVAGELADLSGGRTGTVRLVGFPSASPTVLPRLMRRLAETDPGVSLTYVEAEPPEAVAAVRADRADIALTFSHPGDGTDAHGDSIRGLDARRIGEEDLLLILPEGHPRASDVIVDIETLAADDWIAGCPRCRSHLLDSCSRAGFTPRIRFETDNVAAVEQLVAQRVGVATLPRLAVASFPLVEGILTRPLASRDRRELHAVSARGAARVPAVATVLRHLADAVGDMAASGPEAPGAEVG</sequence>